<dbReference type="Gene3D" id="3.80.10.10">
    <property type="entry name" value="Ribonuclease Inhibitor"/>
    <property type="match status" value="1"/>
</dbReference>
<dbReference type="AlphaFoldDB" id="A0AAI8KZB3"/>
<feature type="region of interest" description="Disordered" evidence="1">
    <location>
        <begin position="48"/>
        <end position="70"/>
    </location>
</feature>
<accession>A0AAI8KZB3</accession>
<dbReference type="InterPro" id="IPR032675">
    <property type="entry name" value="LRR_dom_sf"/>
</dbReference>
<dbReference type="Proteomes" id="UP000265765">
    <property type="component" value="Chromosome"/>
</dbReference>
<name>A0AAI8KZB3_9ACTN</name>
<dbReference type="EMBL" id="CP032427">
    <property type="protein sequence ID" value="AYC38592.1"/>
    <property type="molecule type" value="Genomic_DNA"/>
</dbReference>
<reference evidence="2 3" key="1">
    <citation type="submission" date="2018-09" db="EMBL/GenBank/DDBJ databases">
        <title>Production of Trimethoprim by Streptomyces sp. 3E-1.</title>
        <authorList>
            <person name="Kang H.J."/>
            <person name="Kim S.B."/>
        </authorList>
    </citation>
    <scope>NUCLEOTIDE SEQUENCE [LARGE SCALE GENOMIC DNA]</scope>
    <source>
        <strain evidence="2 3">3E-1</strain>
    </source>
</reference>
<organism evidence="2 3">
    <name type="scientific">Streptomyces griseorubiginosus</name>
    <dbReference type="NCBI Taxonomy" id="67304"/>
    <lineage>
        <taxon>Bacteria</taxon>
        <taxon>Bacillati</taxon>
        <taxon>Actinomycetota</taxon>
        <taxon>Actinomycetes</taxon>
        <taxon>Kitasatosporales</taxon>
        <taxon>Streptomycetaceae</taxon>
        <taxon>Streptomyces</taxon>
    </lineage>
</organism>
<evidence type="ECO:0000256" key="1">
    <source>
        <dbReference type="SAM" id="MobiDB-lite"/>
    </source>
</evidence>
<dbReference type="KEGG" id="sge:DWG14_02822"/>
<sequence length="326" mass="35970">MPTLDQLAMFTGDFALDTDRAWQMVLDFTQTPGHLVRTRSAGARTRLRRRTPSPYRCSMADEQSPPRLFPNRFPEAVDSRPGVPQDDCDCFSQVHGSPPGATTSFHADVQDTTAPGWLKLLEMIDAAVADGREEFRPLPELSPEERRQVVTLPASIGRLTAVRSLVLYGSNLVRIPPEIGGMTNLEEFDPYTSRRLHWFPYEITRCARLVRSTVSTRSIYGNYKYRPPFPRLLPPGDTVPDIERDLQNLDPARWGTTAARTCSVCDGPVPVTGPHQAWLSRTVATDVLPLLVNACSPACLDALPTGAKGHLPAPHRGGAIEQPPPS</sequence>
<proteinExistence type="predicted"/>
<evidence type="ECO:0000313" key="3">
    <source>
        <dbReference type="Proteomes" id="UP000265765"/>
    </source>
</evidence>
<dbReference type="SUPFAM" id="SSF52058">
    <property type="entry name" value="L domain-like"/>
    <property type="match status" value="1"/>
</dbReference>
<protein>
    <recommendedName>
        <fullName evidence="4">Leucine-rich repeat domain-containing protein</fullName>
    </recommendedName>
</protein>
<evidence type="ECO:0008006" key="4">
    <source>
        <dbReference type="Google" id="ProtNLM"/>
    </source>
</evidence>
<gene>
    <name evidence="2" type="ORF">DWG14_02822</name>
</gene>
<evidence type="ECO:0000313" key="2">
    <source>
        <dbReference type="EMBL" id="AYC38592.1"/>
    </source>
</evidence>